<feature type="transmembrane region" description="Helical" evidence="2">
    <location>
        <begin position="20"/>
        <end position="39"/>
    </location>
</feature>
<dbReference type="Proteomes" id="UP000729290">
    <property type="component" value="Unassembled WGS sequence"/>
</dbReference>
<evidence type="ECO:0000256" key="1">
    <source>
        <dbReference type="SAM" id="MobiDB-lite"/>
    </source>
</evidence>
<evidence type="ECO:0000313" key="4">
    <source>
        <dbReference type="Proteomes" id="UP000729290"/>
    </source>
</evidence>
<feature type="region of interest" description="Disordered" evidence="1">
    <location>
        <begin position="79"/>
        <end position="105"/>
    </location>
</feature>
<feature type="compositionally biased region" description="Basic and acidic residues" evidence="1">
    <location>
        <begin position="79"/>
        <end position="89"/>
    </location>
</feature>
<dbReference type="EMBL" id="JACSNV010000008">
    <property type="protein sequence ID" value="MBM6877864.1"/>
    <property type="molecule type" value="Genomic_DNA"/>
</dbReference>
<keyword evidence="2" id="KW-1133">Transmembrane helix</keyword>
<dbReference type="RefSeq" id="WP_205132698.1">
    <property type="nucleotide sequence ID" value="NZ_JACSNT010000002.1"/>
</dbReference>
<evidence type="ECO:0000256" key="2">
    <source>
        <dbReference type="SAM" id="Phobius"/>
    </source>
</evidence>
<name>A0ABS2GBJ4_9FIRM</name>
<comment type="caution">
    <text evidence="3">The sequence shown here is derived from an EMBL/GenBank/DDBJ whole genome shotgun (WGS) entry which is preliminary data.</text>
</comment>
<keyword evidence="2" id="KW-0472">Membrane</keyword>
<sequence>MYKRKRKRRFKINDDTMTSIVVYSLLFCVGIVITGFIYAAKGIDVSALADVSLKVFGTELGICGLMKISERFHSMQDRRIEAEKQAREERRKRREERRNMNEGSN</sequence>
<accession>A0ABS2GBJ4</accession>
<feature type="compositionally biased region" description="Basic and acidic residues" evidence="1">
    <location>
        <begin position="96"/>
        <end position="105"/>
    </location>
</feature>
<evidence type="ECO:0000313" key="3">
    <source>
        <dbReference type="EMBL" id="MBM6877864.1"/>
    </source>
</evidence>
<organism evidence="3 4">
    <name type="scientific">Anaerotignum lactatifermentans</name>
    <dbReference type="NCBI Taxonomy" id="160404"/>
    <lineage>
        <taxon>Bacteria</taxon>
        <taxon>Bacillati</taxon>
        <taxon>Bacillota</taxon>
        <taxon>Clostridia</taxon>
        <taxon>Lachnospirales</taxon>
        <taxon>Anaerotignaceae</taxon>
        <taxon>Anaerotignum</taxon>
    </lineage>
</organism>
<gene>
    <name evidence="3" type="ORF">H9X83_06785</name>
</gene>
<keyword evidence="4" id="KW-1185">Reference proteome</keyword>
<proteinExistence type="predicted"/>
<keyword evidence="2" id="KW-0812">Transmembrane</keyword>
<reference evidence="3 4" key="1">
    <citation type="journal article" date="2021" name="Sci. Rep.">
        <title>The distribution of antibiotic resistance genes in chicken gut microbiota commensals.</title>
        <authorList>
            <person name="Juricova H."/>
            <person name="Matiasovicova J."/>
            <person name="Kubasova T."/>
            <person name="Cejkova D."/>
            <person name="Rychlik I."/>
        </authorList>
    </citation>
    <scope>NUCLEOTIDE SEQUENCE [LARGE SCALE GENOMIC DNA]</scope>
    <source>
        <strain evidence="3 4">An431b</strain>
    </source>
</reference>
<protein>
    <submittedName>
        <fullName evidence="3">Uncharacterized protein</fullName>
    </submittedName>
</protein>